<protein>
    <submittedName>
        <fullName evidence="2">Uncharacterized protein</fullName>
    </submittedName>
</protein>
<keyword evidence="1" id="KW-0812">Transmembrane</keyword>
<dbReference type="Proteomes" id="UP000198510">
    <property type="component" value="Unassembled WGS sequence"/>
</dbReference>
<keyword evidence="1" id="KW-0472">Membrane</keyword>
<dbReference type="STRING" id="1075417.SAMN05421823_103464"/>
<accession>A0A1G9EGJ8</accession>
<organism evidence="2 3">
    <name type="scientific">Catalinimonas alkaloidigena</name>
    <dbReference type="NCBI Taxonomy" id="1075417"/>
    <lineage>
        <taxon>Bacteria</taxon>
        <taxon>Pseudomonadati</taxon>
        <taxon>Bacteroidota</taxon>
        <taxon>Cytophagia</taxon>
        <taxon>Cytophagales</taxon>
        <taxon>Catalimonadaceae</taxon>
        <taxon>Catalinimonas</taxon>
    </lineage>
</organism>
<keyword evidence="1" id="KW-1133">Transmembrane helix</keyword>
<evidence type="ECO:0000313" key="2">
    <source>
        <dbReference type="EMBL" id="SDK75246.1"/>
    </source>
</evidence>
<reference evidence="2 3" key="1">
    <citation type="submission" date="2016-10" db="EMBL/GenBank/DDBJ databases">
        <authorList>
            <person name="de Groot N.N."/>
        </authorList>
    </citation>
    <scope>NUCLEOTIDE SEQUENCE [LARGE SCALE GENOMIC DNA]</scope>
    <source>
        <strain evidence="2 3">DSM 25186</strain>
    </source>
</reference>
<name>A0A1G9EGJ8_9BACT</name>
<evidence type="ECO:0000256" key="1">
    <source>
        <dbReference type="SAM" id="Phobius"/>
    </source>
</evidence>
<keyword evidence="3" id="KW-1185">Reference proteome</keyword>
<dbReference type="EMBL" id="FNFO01000003">
    <property type="protein sequence ID" value="SDK75246.1"/>
    <property type="molecule type" value="Genomic_DNA"/>
</dbReference>
<evidence type="ECO:0000313" key="3">
    <source>
        <dbReference type="Proteomes" id="UP000198510"/>
    </source>
</evidence>
<proteinExistence type="predicted"/>
<sequence>MYRPRLKAFEAPVPCEKDLVIRELVNLAAPVPYLNKNFVNDFMKKILFSLFCLLCTAATAQTATVVFNYERSQFNDNQPLPAGENFTLTGEVNGQVSMVEVKIYPKDANLSKAPLYRNLWKGAFSGEAQTFYLPVNYKLRDNTPYDFVINYYRRITNQELREVQRQLYTYLDAYVDQSITSNGKRVKLEKGPNEMVNDLNSVVNSSLAMYQNGPNLRFAGFSDLTRDRFRTLKGMRLDKDNAPQFDDITREVKMLLHTEVQAMLNSGLSVIADSKHVDNYPVEKTRNILTLHAGYGGVYLDGDLQDLSYGSGFNAGLTLPLGQKVYASKFWSRSEIVVGFYFKDFKVSDDRTVSGPIFKRPTYIGLGYNIFEFVSLTGGVTFLEDASTAGGFDDLANRVYVRPFLGVNVNLNLWLDLAR</sequence>
<feature type="transmembrane region" description="Helical" evidence="1">
    <location>
        <begin position="46"/>
        <end position="69"/>
    </location>
</feature>
<gene>
    <name evidence="2" type="ORF">SAMN05421823_103464</name>
</gene>
<dbReference type="AlphaFoldDB" id="A0A1G9EGJ8"/>